<evidence type="ECO:0000313" key="1">
    <source>
        <dbReference type="EMBL" id="EXJ17181.1"/>
    </source>
</evidence>
<dbReference type="STRING" id="1249627.D779_0008"/>
<name>W9VJJ8_9GAMM</name>
<proteinExistence type="predicted"/>
<dbReference type="Proteomes" id="UP000019460">
    <property type="component" value="Unassembled WGS sequence"/>
</dbReference>
<dbReference type="AlphaFoldDB" id="W9VJJ8"/>
<dbReference type="EMBL" id="AONC01000001">
    <property type="protein sequence ID" value="EXJ17181.1"/>
    <property type="molecule type" value="Genomic_DNA"/>
</dbReference>
<organism evidence="1 2">
    <name type="scientific">Imhoffiella purpurea</name>
    <dbReference type="NCBI Taxonomy" id="1249627"/>
    <lineage>
        <taxon>Bacteria</taxon>
        <taxon>Pseudomonadati</taxon>
        <taxon>Pseudomonadota</taxon>
        <taxon>Gammaproteobacteria</taxon>
        <taxon>Chromatiales</taxon>
        <taxon>Chromatiaceae</taxon>
        <taxon>Imhoffiella</taxon>
    </lineage>
</organism>
<gene>
    <name evidence="1" type="ORF">D779_0008</name>
</gene>
<accession>W9VJJ8</accession>
<protein>
    <submittedName>
        <fullName evidence="1">Uncharacterized protein</fullName>
    </submittedName>
</protein>
<comment type="caution">
    <text evidence="1">The sequence shown here is derived from an EMBL/GenBank/DDBJ whole genome shotgun (WGS) entry which is preliminary data.</text>
</comment>
<sequence>MNAESDPVERILTATFVSIRAARVMRRPRFAEVAGCRGNLIMSGGTRHVPP</sequence>
<keyword evidence="2" id="KW-1185">Reference proteome</keyword>
<reference evidence="1 2" key="1">
    <citation type="submission" date="2012-11" db="EMBL/GenBank/DDBJ databases">
        <title>Genome assembly of Thiorhodococcus sp. AK35.</title>
        <authorList>
            <person name="Nupur N."/>
            <person name="Khatri I."/>
            <person name="Subramanian S."/>
            <person name="Pinnaka A."/>
        </authorList>
    </citation>
    <scope>NUCLEOTIDE SEQUENCE [LARGE SCALE GENOMIC DNA]</scope>
    <source>
        <strain evidence="1 2">AK35</strain>
    </source>
</reference>
<evidence type="ECO:0000313" key="2">
    <source>
        <dbReference type="Proteomes" id="UP000019460"/>
    </source>
</evidence>